<dbReference type="InterPro" id="IPR000073">
    <property type="entry name" value="AB_hydrolase_1"/>
</dbReference>
<keyword evidence="2" id="KW-0012">Acyltransferase</keyword>
<dbReference type="NCBIfam" id="NF005757">
    <property type="entry name" value="PRK07581.1"/>
    <property type="match status" value="1"/>
</dbReference>
<name>T1X4L7_VARPD</name>
<dbReference type="EMBL" id="CP003911">
    <property type="protein sequence ID" value="AGU47279.1"/>
    <property type="molecule type" value="Genomic_DNA"/>
</dbReference>
<dbReference type="PATRIC" id="fig|1246301.3.peg.152"/>
<dbReference type="PIRSF" id="PIRSF000443">
    <property type="entry name" value="Homoser_Ac_trans"/>
    <property type="match status" value="1"/>
</dbReference>
<dbReference type="InterPro" id="IPR029058">
    <property type="entry name" value="AB_hydrolase_fold"/>
</dbReference>
<dbReference type="Gene3D" id="3.40.50.1820">
    <property type="entry name" value="alpha/beta hydrolase"/>
    <property type="match status" value="1"/>
</dbReference>
<dbReference type="PANTHER" id="PTHR32268">
    <property type="entry name" value="HOMOSERINE O-ACETYLTRANSFERASE"/>
    <property type="match status" value="1"/>
</dbReference>
<dbReference type="AlphaFoldDB" id="T1X4L7"/>
<dbReference type="GO" id="GO:0009086">
    <property type="term" value="P:methionine biosynthetic process"/>
    <property type="evidence" value="ECO:0007669"/>
    <property type="project" value="UniProtKB-KW"/>
</dbReference>
<gene>
    <name evidence="5" type="ORF">VAPA_1c01490</name>
</gene>
<keyword evidence="5" id="KW-0808">Transferase</keyword>
<dbReference type="Proteomes" id="UP000016223">
    <property type="component" value="Chromosome 1"/>
</dbReference>
<evidence type="ECO:0000313" key="5">
    <source>
        <dbReference type="EMBL" id="AGU47279.1"/>
    </source>
</evidence>
<sequence>MDYEIFDLGDVPLQRGATLRNARLAYKTYGKLDADKSNVIVYPTWYSGQHYDNEWLIGPGMALDPDKYFIIVPNMLGNGLSSSPSNTPEPYNLSRFPDITLYDNVRLQHRLVTEKFGIERIALVTGWSMGAQQTNQWGCLYSDMVQRIAPFCGSAKTAPHNIVFLEGVKAALTADAAWNGGWYSTPPSKGLRAVGRVYAGWGLSQPFYMRELWRELGFSSLEDFLVGFWEGFFLQKDANNLLAMLWSWQHGDISDNPVFKGDFKKALGAIKARAIVMPAERDLYFPVADNEWEVSHMPNAECRPIPGVWGHFAGGGSSPVDTRFIDAALKELLATP</sequence>
<dbReference type="Pfam" id="PF00561">
    <property type="entry name" value="Abhydrolase_1"/>
    <property type="match status" value="1"/>
</dbReference>
<evidence type="ECO:0000313" key="6">
    <source>
        <dbReference type="Proteomes" id="UP000016223"/>
    </source>
</evidence>
<evidence type="ECO:0000256" key="2">
    <source>
        <dbReference type="ARBA" id="ARBA00023315"/>
    </source>
</evidence>
<evidence type="ECO:0000259" key="4">
    <source>
        <dbReference type="Pfam" id="PF00561"/>
    </source>
</evidence>
<dbReference type="HOGENOM" id="CLU_028760_2_0_4"/>
<dbReference type="RefSeq" id="WP_021004852.1">
    <property type="nucleotide sequence ID" value="NC_022247.1"/>
</dbReference>
<dbReference type="SUPFAM" id="SSF53474">
    <property type="entry name" value="alpha/beta-Hydrolases"/>
    <property type="match status" value="1"/>
</dbReference>
<feature type="active site" description="Nucleophile" evidence="3">
    <location>
        <position position="128"/>
    </location>
</feature>
<keyword evidence="1" id="KW-0486">Methionine biosynthesis</keyword>
<proteinExistence type="predicted"/>
<accession>T1X4L7</accession>
<dbReference type="InterPro" id="IPR008220">
    <property type="entry name" value="HAT_MetX-like"/>
</dbReference>
<feature type="active site" evidence="3">
    <location>
        <position position="311"/>
    </location>
</feature>
<reference evidence="5 6" key="1">
    <citation type="submission" date="2012-10" db="EMBL/GenBank/DDBJ databases">
        <title>Genome sequence of Variovorax paradoxus B4.</title>
        <authorList>
            <person name="Schuldes J."/>
            <person name="Brandt U."/>
            <person name="Hiessl S."/>
            <person name="Wuebbeler J.H."/>
            <person name="Thuermer A."/>
            <person name="Steinbuechel A."/>
            <person name="Daniel R."/>
        </authorList>
    </citation>
    <scope>NUCLEOTIDE SEQUENCE [LARGE SCALE GENOMIC DNA]</scope>
    <source>
        <strain evidence="5 6">B4</strain>
    </source>
</reference>
<organism evidence="5 6">
    <name type="scientific">Variovorax paradoxus B4</name>
    <dbReference type="NCBI Taxonomy" id="1246301"/>
    <lineage>
        <taxon>Bacteria</taxon>
        <taxon>Pseudomonadati</taxon>
        <taxon>Pseudomonadota</taxon>
        <taxon>Betaproteobacteria</taxon>
        <taxon>Burkholderiales</taxon>
        <taxon>Comamonadaceae</taxon>
        <taxon>Variovorax</taxon>
    </lineage>
</organism>
<feature type="domain" description="AB hydrolase-1" evidence="4">
    <location>
        <begin position="62"/>
        <end position="149"/>
    </location>
</feature>
<dbReference type="PANTHER" id="PTHR32268:SF15">
    <property type="entry name" value="HOMOSERINE ACETYLTRANSFERASE FAMILY PROTEIN (AFU_ORTHOLOGUE AFUA_1G15350)"/>
    <property type="match status" value="1"/>
</dbReference>
<feature type="active site" evidence="3">
    <location>
        <position position="282"/>
    </location>
</feature>
<dbReference type="GO" id="GO:0016747">
    <property type="term" value="F:acyltransferase activity, transferring groups other than amino-acyl groups"/>
    <property type="evidence" value="ECO:0007669"/>
    <property type="project" value="InterPro"/>
</dbReference>
<dbReference type="OrthoDB" id="9800754at2"/>
<evidence type="ECO:0000256" key="3">
    <source>
        <dbReference type="PIRSR" id="PIRSR000443-1"/>
    </source>
</evidence>
<protein>
    <submittedName>
        <fullName evidence="5">Putative homoserine O-acetyltransferase</fullName>
    </submittedName>
</protein>
<dbReference type="KEGG" id="vpd:VAPA_1c01490"/>
<keyword evidence="1" id="KW-0028">Amino-acid biosynthesis</keyword>
<evidence type="ECO:0000256" key="1">
    <source>
        <dbReference type="ARBA" id="ARBA00023167"/>
    </source>
</evidence>